<organism evidence="1 2">
    <name type="scientific">Thermoproteus uzoniensis (strain 768-20)</name>
    <dbReference type="NCBI Taxonomy" id="999630"/>
    <lineage>
        <taxon>Archaea</taxon>
        <taxon>Thermoproteota</taxon>
        <taxon>Thermoprotei</taxon>
        <taxon>Thermoproteales</taxon>
        <taxon>Thermoproteaceae</taxon>
        <taxon>Thermoproteus</taxon>
    </lineage>
</organism>
<dbReference type="RefSeq" id="WP_013679123.1">
    <property type="nucleotide sequence ID" value="NC_015315.1"/>
</dbReference>
<protein>
    <submittedName>
        <fullName evidence="1">Uncharacterized protein</fullName>
    </submittedName>
</protein>
<name>F2L2C2_THEU7</name>
<dbReference type="EMBL" id="CP002590">
    <property type="protein sequence ID" value="AEA11787.1"/>
    <property type="molecule type" value="Genomic_DNA"/>
</dbReference>
<sequence>MNRSFQPAAVDQVLGLLRVIYSLGGKTDIYRIDEEVEIDFDEISLAVGAAESLGLVAVKAGDVELTELGRRAVLDLDSVKAEIARRLASLTPFADILASLSRKTPLPLSEVTEMLCGLGYCGDVSTRRVIAWAVLFGLIEITPDDLVFPGAWTRS</sequence>
<dbReference type="eggNOG" id="arCOG05379">
    <property type="taxonomic scope" value="Archaea"/>
</dbReference>
<dbReference type="InterPro" id="IPR018632">
    <property type="entry name" value="AAA-associated_dom_C"/>
</dbReference>
<dbReference type="STRING" id="999630.TUZN_0289"/>
<dbReference type="GeneID" id="10359836"/>
<proteinExistence type="predicted"/>
<gene>
    <name evidence="1" type="ordered locus">TUZN_0289</name>
</gene>
<dbReference type="HOGENOM" id="CLU_132454_0_0_2"/>
<reference evidence="1 2" key="1">
    <citation type="journal article" date="2011" name="J. Bacteriol.">
        <title>Complete genome sequence of the thermoacidophilic crenarchaeon Thermoproteus uzoniensis 768-20.</title>
        <authorList>
            <person name="Mardanov A.V."/>
            <person name="Gumerov V.M."/>
            <person name="Beletsky A.V."/>
            <person name="Prokofeva M.I."/>
            <person name="Bonch-Osmolovskaya E.A."/>
            <person name="Ravin N.V."/>
            <person name="Skryabin K.G."/>
        </authorList>
    </citation>
    <scope>NUCLEOTIDE SEQUENCE [LARGE SCALE GENOMIC DNA]</scope>
    <source>
        <strain evidence="1 2">768-20</strain>
    </source>
</reference>
<reference key="2">
    <citation type="submission" date="2011-03" db="EMBL/GenBank/DDBJ databases">
        <title>Complete genome sequence of the thermoacidophilic crenarchaeon Thermoproteus uzoniensis 768-20.</title>
        <authorList>
            <person name="Mardanov A.V."/>
            <person name="Gumerov V.M."/>
            <person name="Beletsky A.V."/>
            <person name="Prokofeva M.I."/>
            <person name="Bonch-Osmolovskaya E.A."/>
            <person name="Ravin N.V."/>
            <person name="Skryabin K.G."/>
        </authorList>
    </citation>
    <scope>NUCLEOTIDE SEQUENCE</scope>
    <source>
        <strain>768-20</strain>
    </source>
</reference>
<dbReference type="AlphaFoldDB" id="F2L2C2"/>
<keyword evidence="2" id="KW-1185">Reference proteome</keyword>
<dbReference type="Pfam" id="PF09821">
    <property type="entry name" value="AAA_assoc_C"/>
    <property type="match status" value="1"/>
</dbReference>
<evidence type="ECO:0000313" key="1">
    <source>
        <dbReference type="EMBL" id="AEA11787.1"/>
    </source>
</evidence>
<dbReference type="OrthoDB" id="26983at2157"/>
<dbReference type="KEGG" id="tuz:TUZN_0289"/>
<accession>F2L2C2</accession>
<evidence type="ECO:0000313" key="2">
    <source>
        <dbReference type="Proteomes" id="UP000008138"/>
    </source>
</evidence>
<dbReference type="Proteomes" id="UP000008138">
    <property type="component" value="Chromosome"/>
</dbReference>